<dbReference type="InterPro" id="IPR001494">
    <property type="entry name" value="Importin-beta_N"/>
</dbReference>
<feature type="transmembrane region" description="Helical" evidence="8">
    <location>
        <begin position="787"/>
        <end position="811"/>
    </location>
</feature>
<dbReference type="Pfam" id="PF03810">
    <property type="entry name" value="IBN_N"/>
    <property type="match status" value="1"/>
</dbReference>
<keyword evidence="8" id="KW-0812">Transmembrane</keyword>
<keyword evidence="3" id="KW-0813">Transport</keyword>
<comment type="subcellular location">
    <subcellularLocation>
        <location evidence="2">Cytoplasm</location>
    </subcellularLocation>
    <subcellularLocation>
        <location evidence="1">Nucleus</location>
    </subcellularLocation>
</comment>
<dbReference type="Gene3D" id="1.25.10.10">
    <property type="entry name" value="Leucine-rich Repeat Variant"/>
    <property type="match status" value="1"/>
</dbReference>
<gene>
    <name evidence="10" type="ORF">CANTEDRAFT_100465</name>
</gene>
<accession>G3AWY7</accession>
<dbReference type="AlphaFoldDB" id="G3AWY7"/>
<evidence type="ECO:0000256" key="2">
    <source>
        <dbReference type="ARBA" id="ARBA00004496"/>
    </source>
</evidence>
<dbReference type="Proteomes" id="UP000000707">
    <property type="component" value="Unassembled WGS sequence"/>
</dbReference>
<evidence type="ECO:0000256" key="6">
    <source>
        <dbReference type="ARBA" id="ARBA00023242"/>
    </source>
</evidence>
<evidence type="ECO:0000256" key="1">
    <source>
        <dbReference type="ARBA" id="ARBA00004123"/>
    </source>
</evidence>
<evidence type="ECO:0000256" key="5">
    <source>
        <dbReference type="ARBA" id="ARBA00022927"/>
    </source>
</evidence>
<name>G3AWY7_CANTC</name>
<feature type="region of interest" description="Disordered" evidence="7">
    <location>
        <begin position="932"/>
        <end position="954"/>
    </location>
</feature>
<keyword evidence="6" id="KW-0539">Nucleus</keyword>
<dbReference type="GeneID" id="18245382"/>
<dbReference type="STRING" id="590646.G3AWY7"/>
<reference evidence="10 11" key="1">
    <citation type="journal article" date="2011" name="Proc. Natl. Acad. Sci. U.S.A.">
        <title>Comparative genomics of xylose-fermenting fungi for enhanced biofuel production.</title>
        <authorList>
            <person name="Wohlbach D.J."/>
            <person name="Kuo A."/>
            <person name="Sato T.K."/>
            <person name="Potts K.M."/>
            <person name="Salamov A.A."/>
            <person name="LaButti K.M."/>
            <person name="Sun H."/>
            <person name="Clum A."/>
            <person name="Pangilinan J.L."/>
            <person name="Lindquist E.A."/>
            <person name="Lucas S."/>
            <person name="Lapidus A."/>
            <person name="Jin M."/>
            <person name="Gunawan C."/>
            <person name="Balan V."/>
            <person name="Dale B.E."/>
            <person name="Jeffries T.W."/>
            <person name="Zinkel R."/>
            <person name="Barry K.W."/>
            <person name="Grigoriev I.V."/>
            <person name="Gasch A.P."/>
        </authorList>
    </citation>
    <scope>NUCLEOTIDE SEQUENCE [LARGE SCALE GENOMIC DNA]</scope>
    <source>
        <strain evidence="11">ATCC 10573 / BCRC 21748 / CBS 615 / JCM 9827 / NBRC 10315 / NRRL Y-1498 / VKM Y-70</strain>
    </source>
</reference>
<dbReference type="KEGG" id="cten:18245382"/>
<feature type="domain" description="Importin N-terminal" evidence="9">
    <location>
        <begin position="28"/>
        <end position="103"/>
    </location>
</feature>
<keyword evidence="4" id="KW-0963">Cytoplasm</keyword>
<protein>
    <submittedName>
        <fullName evidence="10">ARM repeat-containing protein</fullName>
    </submittedName>
</protein>
<evidence type="ECO:0000313" key="10">
    <source>
        <dbReference type="EMBL" id="EGV66646.1"/>
    </source>
</evidence>
<keyword evidence="8" id="KW-0472">Membrane</keyword>
<dbReference type="EMBL" id="GL996510">
    <property type="protein sequence ID" value="EGV66646.1"/>
    <property type="molecule type" value="Genomic_DNA"/>
</dbReference>
<sequence length="1042" mass="120514">MNSSIDDQLILEYFKGTLVSDPHIRRESELQLAKLHRLPGFLESCVKIINSHNGPIEYPVPKETQVACAVYFKNTINRYWGSGEIALADKPFIKSNFPQIMIDSNYNIKQQLLPTLRILIQSELHDWMDLLQTVNALLGDSFNMDSINNEVELNKVYTGMLCLSEISRSFRWMKNSQRQELELIIEEFFPRLLFIGECLSSDSANLNEFKAEILKLILRCYKFVTYLDLPQSLQTPASIIQWGQFHGSLVNMKLPAYVLNARLSENEKNQFQLSKVLKWSLANINRCATRYVTGSNFKYDQFKAVYVHEFLPYLVSNLVSIVEMWCAGTRWLNLSALYYLIEILRTSISLKNLWVPIKKILPHLVQYFMYPIIVPSDDKIETFDNDPHQYISLTFNVFLDDTNAPDTAAINFIKTLLQQRKKYSFGIIMSFIHDELLALVNMEETLDSAKKREAILRLVGSISGNLINSSENKFYDHMEEFLMKLVLPNVRSNYKFLVARTFEILGSFSDLEFKSEENLNLVIYEVLKNFGFNSHPIETDLAVVLENSLCLQSYLHIPQFKETLSVMVLQVISKLLEISNEIDNDTISVVIQECVETFGQELQPFGKELVDKLVRNFMRIVSEQEGDEKSDDYEGVDSNDDKVIAGIGILNTIVTVLISFEENRYVVRELTDKLIPMIKYILVHRNENYLSETCEIIENLVYLNKDVSQDMFDVLRLINDLINDGLGVMYFEEMLPALKNYLLYFEDEQPSPLDTEFIEIFLNVFIHMNENVESLGDSVLNFELIQYFILILKVKSVGYFNVIIGQLIPLFKVFDTPNPDVNLYFRISFLNIIICMLIYDSNFVIINLNEMFIKFFLGHWIQVIPKLTRCYDIKLSILGLISLINNNNLVANPDFATNLVYLLKTLPTAIRDLRKRRKQFIADFKDEFDGSRSTNAEDGDNYGSFGDSGDETEADEDIVNDDHCDFLDFLTQENLKLLSHEENIIEDPLETTPLDHVNLPEILKNFFSLLQTKKNDRYLELFGSIPEQELQGFIKKLIIASM</sequence>
<feature type="transmembrane region" description="Helical" evidence="8">
    <location>
        <begin position="823"/>
        <end position="846"/>
    </location>
</feature>
<evidence type="ECO:0000256" key="3">
    <source>
        <dbReference type="ARBA" id="ARBA00022448"/>
    </source>
</evidence>
<dbReference type="GO" id="GO:0005829">
    <property type="term" value="C:cytosol"/>
    <property type="evidence" value="ECO:0007669"/>
    <property type="project" value="TreeGrafter"/>
</dbReference>
<evidence type="ECO:0000256" key="8">
    <source>
        <dbReference type="SAM" id="Phobius"/>
    </source>
</evidence>
<proteinExistence type="predicted"/>
<keyword evidence="11" id="KW-1185">Reference proteome</keyword>
<keyword evidence="5" id="KW-0653">Protein transport</keyword>
<dbReference type="OrthoDB" id="760868at2759"/>
<dbReference type="PANTHER" id="PTHR10997">
    <property type="entry name" value="IMPORTIN-7, 8, 11"/>
    <property type="match status" value="1"/>
</dbReference>
<evidence type="ECO:0000259" key="9">
    <source>
        <dbReference type="PROSITE" id="PS50166"/>
    </source>
</evidence>
<evidence type="ECO:0000313" key="11">
    <source>
        <dbReference type="Proteomes" id="UP000000707"/>
    </source>
</evidence>
<dbReference type="GO" id="GO:0006606">
    <property type="term" value="P:protein import into nucleus"/>
    <property type="evidence" value="ECO:0007669"/>
    <property type="project" value="TreeGrafter"/>
</dbReference>
<evidence type="ECO:0000256" key="7">
    <source>
        <dbReference type="SAM" id="MobiDB-lite"/>
    </source>
</evidence>
<dbReference type="SUPFAM" id="SSF48371">
    <property type="entry name" value="ARM repeat"/>
    <property type="match status" value="1"/>
</dbReference>
<dbReference type="InterPro" id="IPR011989">
    <property type="entry name" value="ARM-like"/>
</dbReference>
<dbReference type="eggNOG" id="KOG1991">
    <property type="taxonomic scope" value="Eukaryota"/>
</dbReference>
<dbReference type="SMART" id="SM00913">
    <property type="entry name" value="IBN_N"/>
    <property type="match status" value="1"/>
</dbReference>
<dbReference type="HOGENOM" id="CLU_004196_0_0_1"/>
<evidence type="ECO:0000256" key="4">
    <source>
        <dbReference type="ARBA" id="ARBA00022490"/>
    </source>
</evidence>
<dbReference type="GO" id="GO:0031267">
    <property type="term" value="F:small GTPase binding"/>
    <property type="evidence" value="ECO:0007669"/>
    <property type="project" value="InterPro"/>
</dbReference>
<keyword evidence="8" id="KW-1133">Transmembrane helix</keyword>
<dbReference type="InterPro" id="IPR016024">
    <property type="entry name" value="ARM-type_fold"/>
</dbReference>
<organism evidence="11">
    <name type="scientific">Candida tenuis (strain ATCC 10573 / BCRC 21748 / CBS 615 / JCM 9827 / NBRC 10315 / NRRL Y-1498 / VKM Y-70)</name>
    <name type="common">Yeast</name>
    <name type="synonym">Yamadazyma tenuis</name>
    <dbReference type="NCBI Taxonomy" id="590646"/>
    <lineage>
        <taxon>Eukaryota</taxon>
        <taxon>Fungi</taxon>
        <taxon>Dikarya</taxon>
        <taxon>Ascomycota</taxon>
        <taxon>Saccharomycotina</taxon>
        <taxon>Pichiomycetes</taxon>
        <taxon>Debaryomycetaceae</taxon>
        <taxon>Yamadazyma</taxon>
    </lineage>
</organism>
<dbReference type="PROSITE" id="PS50166">
    <property type="entry name" value="IMPORTIN_B_NT"/>
    <property type="match status" value="1"/>
</dbReference>
<dbReference type="GO" id="GO:0005635">
    <property type="term" value="C:nuclear envelope"/>
    <property type="evidence" value="ECO:0007669"/>
    <property type="project" value="TreeGrafter"/>
</dbReference>
<dbReference type="PANTHER" id="PTHR10997:SF18">
    <property type="entry name" value="D-IMPORTIN 7_RANBP7"/>
    <property type="match status" value="1"/>
</dbReference>